<protein>
    <submittedName>
        <fullName evidence="2">Uncharacterized protein</fullName>
    </submittedName>
</protein>
<evidence type="ECO:0000313" key="3">
    <source>
        <dbReference type="Proteomes" id="UP000275652"/>
    </source>
</evidence>
<sequence>MLRELQVWVDETAAPVELTLDLLVMQKLGYNEQKLLENALALHRTLLLPDGIDDDEGIACATPELRNAPDDDGPVHIFLETKVAEAATAVMPTFGRDPPVKVEPLKVRLKEGAVPVKSGLRRYPPTHMTFLEKHVWELERAGLVYRNTRSRWASAPRIVPKKDPGGQDDDKNNRDEKTSCATASFS</sequence>
<organism evidence="2 3">
    <name type="scientific">Aphanomyces astaci</name>
    <name type="common">Crayfish plague agent</name>
    <dbReference type="NCBI Taxonomy" id="112090"/>
    <lineage>
        <taxon>Eukaryota</taxon>
        <taxon>Sar</taxon>
        <taxon>Stramenopiles</taxon>
        <taxon>Oomycota</taxon>
        <taxon>Saprolegniomycetes</taxon>
        <taxon>Saprolegniales</taxon>
        <taxon>Verrucalvaceae</taxon>
        <taxon>Aphanomyces</taxon>
    </lineage>
</organism>
<accession>A0A9X8DV58</accession>
<name>A0A9X8DV58_APHAT</name>
<proteinExistence type="predicted"/>
<dbReference type="Gene3D" id="3.10.10.10">
    <property type="entry name" value="HIV Type 1 Reverse Transcriptase, subunit A, domain 1"/>
    <property type="match status" value="1"/>
</dbReference>
<gene>
    <name evidence="2" type="ORF">DYB28_002678</name>
</gene>
<dbReference type="EMBL" id="QUTI01029622">
    <property type="protein sequence ID" value="RLO04041.1"/>
    <property type="molecule type" value="Genomic_DNA"/>
</dbReference>
<dbReference type="AlphaFoldDB" id="A0A9X8DV58"/>
<feature type="region of interest" description="Disordered" evidence="1">
    <location>
        <begin position="154"/>
        <end position="186"/>
    </location>
</feature>
<evidence type="ECO:0000313" key="2">
    <source>
        <dbReference type="EMBL" id="RLO04041.1"/>
    </source>
</evidence>
<reference evidence="2 3" key="1">
    <citation type="journal article" date="2018" name="J. Invertebr. Pathol.">
        <title>New genotyping method for the causative agent of crayfish plague (Aphanomyces astaci) based on whole genome data.</title>
        <authorList>
            <person name="Minardi D."/>
            <person name="Studholme D.J."/>
            <person name="van der Giezen M."/>
            <person name="Pretto T."/>
            <person name="Oidtmann B."/>
        </authorList>
    </citation>
    <scope>NUCLEOTIDE SEQUENCE [LARGE SCALE GENOMIC DNA]</scope>
    <source>
        <strain evidence="2 3">KB13</strain>
    </source>
</reference>
<dbReference type="SUPFAM" id="SSF56672">
    <property type="entry name" value="DNA/RNA polymerases"/>
    <property type="match status" value="1"/>
</dbReference>
<comment type="caution">
    <text evidence="2">The sequence shown here is derived from an EMBL/GenBank/DDBJ whole genome shotgun (WGS) entry which is preliminary data.</text>
</comment>
<evidence type="ECO:0000256" key="1">
    <source>
        <dbReference type="SAM" id="MobiDB-lite"/>
    </source>
</evidence>
<dbReference type="InterPro" id="IPR043502">
    <property type="entry name" value="DNA/RNA_pol_sf"/>
</dbReference>
<feature type="compositionally biased region" description="Basic and acidic residues" evidence="1">
    <location>
        <begin position="160"/>
        <end position="178"/>
    </location>
</feature>
<dbReference type="Proteomes" id="UP000275652">
    <property type="component" value="Unassembled WGS sequence"/>
</dbReference>